<dbReference type="Proteomes" id="UP000887565">
    <property type="component" value="Unplaced"/>
</dbReference>
<evidence type="ECO:0000313" key="2">
    <source>
        <dbReference type="WBParaSite" id="nRc.2.0.1.t08378-RA"/>
    </source>
</evidence>
<sequence>MILHRSSPYFMGQNLQENLFNYIYLETGGAPIDELNGSFGFDTGDRGVHVLGYHVAPIQQTDGHIFAVSRVAFNHLVVRLETHVSNVGDGQLFVIGFFGRDDLRLRNQTIRVTSVKQSASRASIRTYSNHKIGLKYSEPDILFNYCKTLLLRIISMDTSTSANGTRAKKTPARIHEFIYRQISYMASLSTIKAQSECSKVHLHLRRRVYGKFQFAFFPVIQRQTFHEQGRETAARAAAERMKDQETLQAGAIVGQSSYAVQN</sequence>
<dbReference type="AlphaFoldDB" id="A0A915I2L9"/>
<proteinExistence type="predicted"/>
<organism evidence="1 2">
    <name type="scientific">Romanomermis culicivorax</name>
    <name type="common">Nematode worm</name>
    <dbReference type="NCBI Taxonomy" id="13658"/>
    <lineage>
        <taxon>Eukaryota</taxon>
        <taxon>Metazoa</taxon>
        <taxon>Ecdysozoa</taxon>
        <taxon>Nematoda</taxon>
        <taxon>Enoplea</taxon>
        <taxon>Dorylaimia</taxon>
        <taxon>Mermithida</taxon>
        <taxon>Mermithoidea</taxon>
        <taxon>Mermithidae</taxon>
        <taxon>Romanomermis</taxon>
    </lineage>
</organism>
<accession>A0A915I2L9</accession>
<protein>
    <submittedName>
        <fullName evidence="2">Uncharacterized protein</fullName>
    </submittedName>
</protein>
<reference evidence="2" key="1">
    <citation type="submission" date="2022-11" db="UniProtKB">
        <authorList>
            <consortium name="WormBaseParasite"/>
        </authorList>
    </citation>
    <scope>IDENTIFICATION</scope>
</reference>
<dbReference type="WBParaSite" id="nRc.2.0.1.t08378-RA">
    <property type="protein sequence ID" value="nRc.2.0.1.t08378-RA"/>
    <property type="gene ID" value="nRc.2.0.1.g08378"/>
</dbReference>
<keyword evidence="1" id="KW-1185">Reference proteome</keyword>
<name>A0A915I2L9_ROMCU</name>
<evidence type="ECO:0000313" key="1">
    <source>
        <dbReference type="Proteomes" id="UP000887565"/>
    </source>
</evidence>